<evidence type="ECO:0000313" key="2">
    <source>
        <dbReference type="EMBL" id="CAK0904203.1"/>
    </source>
</evidence>
<dbReference type="EMBL" id="CAUYUJ010021370">
    <property type="protein sequence ID" value="CAK0904203.1"/>
    <property type="molecule type" value="Genomic_DNA"/>
</dbReference>
<proteinExistence type="predicted"/>
<organism evidence="2 3">
    <name type="scientific">Prorocentrum cordatum</name>
    <dbReference type="NCBI Taxonomy" id="2364126"/>
    <lineage>
        <taxon>Eukaryota</taxon>
        <taxon>Sar</taxon>
        <taxon>Alveolata</taxon>
        <taxon>Dinophyceae</taxon>
        <taxon>Prorocentrales</taxon>
        <taxon>Prorocentraceae</taxon>
        <taxon>Prorocentrum</taxon>
    </lineage>
</organism>
<dbReference type="Proteomes" id="UP001189429">
    <property type="component" value="Unassembled WGS sequence"/>
</dbReference>
<name>A0ABN9XVV3_9DINO</name>
<gene>
    <name evidence="2" type="ORF">PCOR1329_LOCUS80308</name>
</gene>
<evidence type="ECO:0000313" key="3">
    <source>
        <dbReference type="Proteomes" id="UP001189429"/>
    </source>
</evidence>
<reference evidence="2" key="1">
    <citation type="submission" date="2023-10" db="EMBL/GenBank/DDBJ databases">
        <authorList>
            <person name="Chen Y."/>
            <person name="Shah S."/>
            <person name="Dougan E. K."/>
            <person name="Thang M."/>
            <person name="Chan C."/>
        </authorList>
    </citation>
    <scope>NUCLEOTIDE SEQUENCE [LARGE SCALE GENOMIC DNA]</scope>
</reference>
<accession>A0ABN9XVV3</accession>
<feature type="region of interest" description="Disordered" evidence="1">
    <location>
        <begin position="21"/>
        <end position="41"/>
    </location>
</feature>
<comment type="caution">
    <text evidence="2">The sequence shown here is derived from an EMBL/GenBank/DDBJ whole genome shotgun (WGS) entry which is preliminary data.</text>
</comment>
<keyword evidence="3" id="KW-1185">Reference proteome</keyword>
<evidence type="ECO:0000256" key="1">
    <source>
        <dbReference type="SAM" id="MobiDB-lite"/>
    </source>
</evidence>
<protein>
    <submittedName>
        <fullName evidence="2">Uncharacterized protein</fullName>
    </submittedName>
</protein>
<sequence length="138" mass="14068">MVVGTRGAGIARRLGLPLGRALGARPGPGPRAPAEEAARRPQAWGAAAGVGASTPVSRMAVPGVAGVSSLPGLAPDRVLALSDPIGSDKYVILSEREGGIGPERAIELFSSFIWSSDGRCSHLDVCTLPTTREGMDAL</sequence>